<comment type="subcellular location">
    <subcellularLocation>
        <location evidence="1">Secreted</location>
    </subcellularLocation>
</comment>
<evidence type="ECO:0000256" key="6">
    <source>
        <dbReference type="ARBA" id="ARBA00023157"/>
    </source>
</evidence>
<feature type="signal peptide" evidence="10">
    <location>
        <begin position="1"/>
        <end position="21"/>
    </location>
</feature>
<dbReference type="InterPro" id="IPR001839">
    <property type="entry name" value="TGF-b_C"/>
</dbReference>
<name>A0A8S1ERJ9_9PELO</name>
<dbReference type="EMBL" id="CADEPM010000003">
    <property type="protein sequence ID" value="CAB3402229.1"/>
    <property type="molecule type" value="Genomic_DNA"/>
</dbReference>
<dbReference type="InterPro" id="IPR017948">
    <property type="entry name" value="TGFb_CS"/>
</dbReference>
<dbReference type="SMART" id="SM00204">
    <property type="entry name" value="TGFB"/>
    <property type="match status" value="1"/>
</dbReference>
<gene>
    <name evidence="12" type="ORF">CBOVIS_LOCUS4874</name>
</gene>
<sequence>MRFTAILLFFILLRHYNITEALNCSRSSMCIKELEMLRIEEIKRNILAELGMTHPPTIEKSKMPSPKLREQFRKLTETESKDDESDKETLLIPSSDPSGGEDRSSLVAEFDVKEKLYKQSILEAKLSFYLRFHRNLSRTEHVQVQIYEKDTDGQLAGSVITAEVAVRGSQRVTLNLPIDYVERWYTSDPIQGLFVAAVFRGRNIAVHPQQTQEEDESMILQLTVSRKSRKRRTTTPVCTLDSPISGCCLYNLMIDFEKIGWDWIIAPTKYNAYMCRGDCKYNAHHFSISDTGHSKIMKAAMRMSDNTRRMLDTVGVCCHPTDYRYEYIRLIYVNRDGRVSVANVNGMIAKRCACS</sequence>
<dbReference type="CDD" id="cd19378">
    <property type="entry name" value="TGF_beta_DAF7"/>
    <property type="match status" value="1"/>
</dbReference>
<keyword evidence="5 8" id="KW-0339">Growth factor</keyword>
<keyword evidence="7" id="KW-0325">Glycoprotein</keyword>
<evidence type="ECO:0000313" key="12">
    <source>
        <dbReference type="EMBL" id="CAB3402229.1"/>
    </source>
</evidence>
<dbReference type="PANTHER" id="PTHR11848">
    <property type="entry name" value="TGF-BETA FAMILY"/>
    <property type="match status" value="1"/>
</dbReference>
<keyword evidence="13" id="KW-1185">Reference proteome</keyword>
<dbReference type="GO" id="GO:0008083">
    <property type="term" value="F:growth factor activity"/>
    <property type="evidence" value="ECO:0007669"/>
    <property type="project" value="UniProtKB-KW"/>
</dbReference>
<evidence type="ECO:0000313" key="13">
    <source>
        <dbReference type="Proteomes" id="UP000494206"/>
    </source>
</evidence>
<feature type="domain" description="TGF-beta family profile" evidence="11">
    <location>
        <begin position="229"/>
        <end position="355"/>
    </location>
</feature>
<dbReference type="GO" id="GO:0005615">
    <property type="term" value="C:extracellular space"/>
    <property type="evidence" value="ECO:0007669"/>
    <property type="project" value="TreeGrafter"/>
</dbReference>
<feature type="chain" id="PRO_5035767417" description="TGF-beta family profile domain-containing protein" evidence="10">
    <location>
        <begin position="22"/>
        <end position="355"/>
    </location>
</feature>
<evidence type="ECO:0000256" key="5">
    <source>
        <dbReference type="ARBA" id="ARBA00023030"/>
    </source>
</evidence>
<dbReference type="InterPro" id="IPR029034">
    <property type="entry name" value="Cystine-knot_cytokine"/>
</dbReference>
<feature type="region of interest" description="Disordered" evidence="9">
    <location>
        <begin position="74"/>
        <end position="103"/>
    </location>
</feature>
<dbReference type="GO" id="GO:0005125">
    <property type="term" value="F:cytokine activity"/>
    <property type="evidence" value="ECO:0007669"/>
    <property type="project" value="TreeGrafter"/>
</dbReference>
<dbReference type="Pfam" id="PF00019">
    <property type="entry name" value="TGF_beta"/>
    <property type="match status" value="1"/>
</dbReference>
<keyword evidence="3" id="KW-0964">Secreted</keyword>
<keyword evidence="4 10" id="KW-0732">Signal</keyword>
<evidence type="ECO:0000259" key="11">
    <source>
        <dbReference type="PROSITE" id="PS51362"/>
    </source>
</evidence>
<evidence type="ECO:0000256" key="9">
    <source>
        <dbReference type="SAM" id="MobiDB-lite"/>
    </source>
</evidence>
<dbReference type="InterPro" id="IPR015615">
    <property type="entry name" value="TGF-beta-rel"/>
</dbReference>
<comment type="caution">
    <text evidence="12">The sequence shown here is derived from an EMBL/GenBank/DDBJ whole genome shotgun (WGS) entry which is preliminary data.</text>
</comment>
<dbReference type="AlphaFoldDB" id="A0A8S1ERJ9"/>
<dbReference type="PROSITE" id="PS00250">
    <property type="entry name" value="TGF_BETA_1"/>
    <property type="match status" value="1"/>
</dbReference>
<evidence type="ECO:0000256" key="4">
    <source>
        <dbReference type="ARBA" id="ARBA00022729"/>
    </source>
</evidence>
<evidence type="ECO:0000256" key="10">
    <source>
        <dbReference type="SAM" id="SignalP"/>
    </source>
</evidence>
<proteinExistence type="inferred from homology"/>
<protein>
    <recommendedName>
        <fullName evidence="11">TGF-beta family profile domain-containing protein</fullName>
    </recommendedName>
</protein>
<dbReference type="OrthoDB" id="5948587at2759"/>
<keyword evidence="6" id="KW-1015">Disulfide bond</keyword>
<evidence type="ECO:0000256" key="7">
    <source>
        <dbReference type="ARBA" id="ARBA00023180"/>
    </source>
</evidence>
<evidence type="ECO:0000256" key="8">
    <source>
        <dbReference type="RuleBase" id="RU000354"/>
    </source>
</evidence>
<dbReference type="Gene3D" id="2.10.90.10">
    <property type="entry name" value="Cystine-knot cytokines"/>
    <property type="match status" value="1"/>
</dbReference>
<organism evidence="12 13">
    <name type="scientific">Caenorhabditis bovis</name>
    <dbReference type="NCBI Taxonomy" id="2654633"/>
    <lineage>
        <taxon>Eukaryota</taxon>
        <taxon>Metazoa</taxon>
        <taxon>Ecdysozoa</taxon>
        <taxon>Nematoda</taxon>
        <taxon>Chromadorea</taxon>
        <taxon>Rhabditida</taxon>
        <taxon>Rhabditina</taxon>
        <taxon>Rhabditomorpha</taxon>
        <taxon>Rhabditoidea</taxon>
        <taxon>Rhabditidae</taxon>
        <taxon>Peloderinae</taxon>
        <taxon>Caenorhabditis</taxon>
    </lineage>
</organism>
<dbReference type="Gene3D" id="2.60.120.970">
    <property type="match status" value="1"/>
</dbReference>
<dbReference type="SUPFAM" id="SSF57501">
    <property type="entry name" value="Cystine-knot cytokines"/>
    <property type="match status" value="1"/>
</dbReference>
<comment type="similarity">
    <text evidence="2 8">Belongs to the TGF-beta family.</text>
</comment>
<dbReference type="PROSITE" id="PS51362">
    <property type="entry name" value="TGF_BETA_2"/>
    <property type="match status" value="1"/>
</dbReference>
<reference evidence="12 13" key="1">
    <citation type="submission" date="2020-04" db="EMBL/GenBank/DDBJ databases">
        <authorList>
            <person name="Laetsch R D."/>
            <person name="Stevens L."/>
            <person name="Kumar S."/>
            <person name="Blaxter L. M."/>
        </authorList>
    </citation>
    <scope>NUCLEOTIDE SEQUENCE [LARGE SCALE GENOMIC DNA]</scope>
</reference>
<evidence type="ECO:0000256" key="3">
    <source>
        <dbReference type="ARBA" id="ARBA00022525"/>
    </source>
</evidence>
<evidence type="ECO:0000256" key="2">
    <source>
        <dbReference type="ARBA" id="ARBA00006656"/>
    </source>
</evidence>
<accession>A0A8S1ERJ9</accession>
<evidence type="ECO:0000256" key="1">
    <source>
        <dbReference type="ARBA" id="ARBA00004613"/>
    </source>
</evidence>
<dbReference type="FunFam" id="2.10.90.10:FF:000012">
    <property type="entry name" value="Growth/differentiation factor 9 (Predicted)"/>
    <property type="match status" value="1"/>
</dbReference>
<dbReference type="Proteomes" id="UP000494206">
    <property type="component" value="Unassembled WGS sequence"/>
</dbReference>
<dbReference type="PANTHER" id="PTHR11848:SF303">
    <property type="entry name" value="DAUER LARVA DEVELOPMENT REGULATORY GROWTH FACTOR DAF-7"/>
    <property type="match status" value="1"/>
</dbReference>